<dbReference type="InterPro" id="IPR010898">
    <property type="entry name" value="Hpre_diP_synth_I"/>
</dbReference>
<organism evidence="2 3">
    <name type="scientific">Eubacterium multiforme</name>
    <dbReference type="NCBI Taxonomy" id="83339"/>
    <lineage>
        <taxon>Bacteria</taxon>
        <taxon>Bacillati</taxon>
        <taxon>Bacillota</taxon>
        <taxon>Clostridia</taxon>
        <taxon>Eubacteriales</taxon>
        <taxon>Eubacteriaceae</taxon>
        <taxon>Eubacterium</taxon>
    </lineage>
</organism>
<dbReference type="Proteomes" id="UP001228504">
    <property type="component" value="Unassembled WGS sequence"/>
</dbReference>
<keyword evidence="2" id="KW-0808">Transferase</keyword>
<dbReference type="InterPro" id="IPR014535">
    <property type="entry name" value="Hpre_diP_synt_I"/>
</dbReference>
<evidence type="ECO:0000313" key="3">
    <source>
        <dbReference type="Proteomes" id="UP001228504"/>
    </source>
</evidence>
<name>A0ABT9UTD1_9FIRM</name>
<keyword evidence="1" id="KW-0812">Transmembrane</keyword>
<gene>
    <name evidence="2" type="ORF">J2S18_001493</name>
</gene>
<feature type="transmembrane region" description="Helical" evidence="1">
    <location>
        <begin position="79"/>
        <end position="99"/>
    </location>
</feature>
<proteinExistence type="predicted"/>
<feature type="transmembrane region" description="Helical" evidence="1">
    <location>
        <begin position="106"/>
        <end position="128"/>
    </location>
</feature>
<evidence type="ECO:0000313" key="2">
    <source>
        <dbReference type="EMBL" id="MDQ0149562.1"/>
    </source>
</evidence>
<dbReference type="EC" id="2.5.1.30" evidence="2"/>
<accession>A0ABT9UTD1</accession>
<comment type="caution">
    <text evidence="2">The sequence shown here is derived from an EMBL/GenBank/DDBJ whole genome shotgun (WGS) entry which is preliminary data.</text>
</comment>
<dbReference type="Gene3D" id="1.10.1760.20">
    <property type="match status" value="1"/>
</dbReference>
<keyword evidence="1" id="KW-1133">Transmembrane helix</keyword>
<keyword evidence="1" id="KW-0472">Membrane</keyword>
<reference evidence="2 3" key="1">
    <citation type="submission" date="2023-07" db="EMBL/GenBank/DDBJ databases">
        <title>Genomic Encyclopedia of Type Strains, Phase IV (KMG-IV): sequencing the most valuable type-strain genomes for metagenomic binning, comparative biology and taxonomic classification.</title>
        <authorList>
            <person name="Goeker M."/>
        </authorList>
    </citation>
    <scope>NUCLEOTIDE SEQUENCE [LARGE SCALE GENOMIC DNA]</scope>
    <source>
        <strain evidence="2 3">DSM 20694</strain>
    </source>
</reference>
<evidence type="ECO:0000256" key="1">
    <source>
        <dbReference type="SAM" id="Phobius"/>
    </source>
</evidence>
<dbReference type="RefSeq" id="WP_307485191.1">
    <property type="nucleotide sequence ID" value="NZ_JAUSUF010000004.1"/>
</dbReference>
<dbReference type="GO" id="GO:0000010">
    <property type="term" value="F:heptaprenyl diphosphate synthase activity"/>
    <property type="evidence" value="ECO:0007669"/>
    <property type="project" value="UniProtKB-EC"/>
</dbReference>
<dbReference type="EMBL" id="JAUSUF010000004">
    <property type="protein sequence ID" value="MDQ0149562.1"/>
    <property type="molecule type" value="Genomic_DNA"/>
</dbReference>
<feature type="transmembrane region" description="Helical" evidence="1">
    <location>
        <begin position="134"/>
        <end position="159"/>
    </location>
</feature>
<dbReference type="Pfam" id="PF07456">
    <property type="entry name" value="Hpre_diP_synt_I"/>
    <property type="match status" value="1"/>
</dbReference>
<keyword evidence="3" id="KW-1185">Reference proteome</keyword>
<protein>
    <submittedName>
        <fullName evidence="2">Heptaprenyl diphosphate synthase</fullName>
        <ecNumber evidence="2">2.5.1.30</ecNumber>
    </submittedName>
</protein>
<dbReference type="PIRSF" id="PIRSF027391">
    <property type="entry name" value="Hpre_diP_synt_I"/>
    <property type="match status" value="1"/>
</dbReference>
<sequence length="172" mass="18861">MTKTTKLVYMSLLISQALVLSKIESLIPVPFLMPGAKLGLANIVTMIAIYTLGYKKAFTVLSIRILLSVFFAGSMSKLMYSLGGASFSFIFIIIFMSIFKENISIIGISIVGAVFHNIGQILVAILILGSSAVIFYMPILILIAIPTGIFIGFCSKYILLYLKKLNLSKYIN</sequence>